<evidence type="ECO:0000313" key="4">
    <source>
        <dbReference type="Proteomes" id="UP000515908"/>
    </source>
</evidence>
<proteinExistence type="predicted"/>
<reference evidence="3 4" key="1">
    <citation type="submission" date="2020-08" db="EMBL/GenBank/DDBJ databases">
        <authorList>
            <person name="Newling K."/>
            <person name="Davey J."/>
            <person name="Forrester S."/>
        </authorList>
    </citation>
    <scope>NUCLEOTIDE SEQUENCE [LARGE SCALE GENOMIC DNA]</scope>
    <source>
        <strain evidence="4">Crithidia deanei Carvalho (ATCC PRA-265)</strain>
    </source>
</reference>
<dbReference type="PANTHER" id="PTHR47447:SF23">
    <property type="entry name" value="PENTACOTRIPEPTIDE-REPEAT REGION OF PRORP DOMAIN-CONTAINING PROTEIN"/>
    <property type="match status" value="1"/>
</dbReference>
<dbReference type="InterPro" id="IPR002885">
    <property type="entry name" value="PPR_rpt"/>
</dbReference>
<dbReference type="Gene3D" id="1.25.40.10">
    <property type="entry name" value="Tetratricopeptide repeat domain"/>
    <property type="match status" value="1"/>
</dbReference>
<dbReference type="PANTHER" id="PTHR47447">
    <property type="entry name" value="OS03G0856100 PROTEIN"/>
    <property type="match status" value="1"/>
</dbReference>
<dbReference type="VEuPathDB" id="TriTrypDB:ADEAN_000272300"/>
<keyword evidence="4" id="KW-1185">Reference proteome</keyword>
<dbReference type="InterPro" id="IPR011990">
    <property type="entry name" value="TPR-like_helical_dom_sf"/>
</dbReference>
<gene>
    <name evidence="3" type="ORF">ADEAN_000272300</name>
</gene>
<organism evidence="3 4">
    <name type="scientific">Angomonas deanei</name>
    <dbReference type="NCBI Taxonomy" id="59799"/>
    <lineage>
        <taxon>Eukaryota</taxon>
        <taxon>Discoba</taxon>
        <taxon>Euglenozoa</taxon>
        <taxon>Kinetoplastea</taxon>
        <taxon>Metakinetoplastina</taxon>
        <taxon>Trypanosomatida</taxon>
        <taxon>Trypanosomatidae</taxon>
        <taxon>Strigomonadinae</taxon>
        <taxon>Angomonas</taxon>
    </lineage>
</organism>
<dbReference type="PROSITE" id="PS51375">
    <property type="entry name" value="PPR"/>
    <property type="match status" value="1"/>
</dbReference>
<protein>
    <submittedName>
        <fullName evidence="3">Uncharacterized protein</fullName>
    </submittedName>
</protein>
<evidence type="ECO:0000256" key="1">
    <source>
        <dbReference type="ARBA" id="ARBA00022737"/>
    </source>
</evidence>
<dbReference type="Proteomes" id="UP000515908">
    <property type="component" value="Chromosome 04"/>
</dbReference>
<evidence type="ECO:0000313" key="3">
    <source>
        <dbReference type="EMBL" id="CAD2215268.1"/>
    </source>
</evidence>
<evidence type="ECO:0000256" key="2">
    <source>
        <dbReference type="PROSITE-ProRule" id="PRU00708"/>
    </source>
</evidence>
<dbReference type="EMBL" id="LR877148">
    <property type="protein sequence ID" value="CAD2215268.1"/>
    <property type="molecule type" value="Genomic_DNA"/>
</dbReference>
<accession>A0A7G2C641</accession>
<feature type="repeat" description="PPR" evidence="2">
    <location>
        <begin position="428"/>
        <end position="462"/>
    </location>
</feature>
<sequence length="510" mass="57640">MWRFRSSQVRAVGTQVARLSCTLVHRSMIPPTERLTQPPGVTDLRDTYVDNTNERRENEKGFGYPVKRENIGLFDRGVSPEAKDFIATAEAEYKASSDYLHQVPNGMPETTTYIDEETGLLTERTTITAPVGETYIPSSKERYALRGNGEELQYQREKVKRYLLDEQAQLNLKKERQLDELLTSPMKALEKANEVALLLEQFYTQKLSLQRKTAENVMLLFSQVSLQQRMAAAAQRSPQLEAHDQKDTPPLLQASCASIHDVPFLKEMRRLYQHLKVCFVAPTPLVIEHLMSTLAVVTNPDKNVFHLANRLYLDCDRFVVLPTRSTYAAFFDICRVNDAMKVAVARWVDATAHLYISTDADMLTTLLKGLNERGYVQEAVALLGNVKEVPVTTPLLNASLETLLLSTDPLACYSLYEGVVKDGSVVPDAETYTLLLLACEKSGLWENTKLVLADMQRRRIKGSSQTLNLLLKGLLTQNLNSYAVQLYRTMRKKKVPVWSSLDSALRKMIA</sequence>
<name>A0A7G2C641_9TRYP</name>
<keyword evidence="1" id="KW-0677">Repeat</keyword>
<dbReference type="AlphaFoldDB" id="A0A7G2C641"/>